<dbReference type="GO" id="GO:0003700">
    <property type="term" value="F:DNA-binding transcription factor activity"/>
    <property type="evidence" value="ECO:0007669"/>
    <property type="project" value="InterPro"/>
</dbReference>
<dbReference type="InterPro" id="IPR050204">
    <property type="entry name" value="AraC_XylS_family_regulators"/>
</dbReference>
<keyword evidence="3" id="KW-0804">Transcription</keyword>
<evidence type="ECO:0000259" key="4">
    <source>
        <dbReference type="PROSITE" id="PS01124"/>
    </source>
</evidence>
<dbReference type="AlphaFoldDB" id="A0AAW6LTS3"/>
<proteinExistence type="predicted"/>
<dbReference type="SMART" id="SM00342">
    <property type="entry name" value="HTH_ARAC"/>
    <property type="match status" value="1"/>
</dbReference>
<keyword evidence="1" id="KW-0805">Transcription regulation</keyword>
<evidence type="ECO:0000256" key="3">
    <source>
        <dbReference type="ARBA" id="ARBA00023163"/>
    </source>
</evidence>
<dbReference type="Pfam" id="PF14525">
    <property type="entry name" value="AraC_binding_2"/>
    <property type="match status" value="1"/>
</dbReference>
<dbReference type="PROSITE" id="PS01124">
    <property type="entry name" value="HTH_ARAC_FAMILY_2"/>
    <property type="match status" value="1"/>
</dbReference>
<organism evidence="5 6">
    <name type="scientific">Rhodococcus qingshengii</name>
    <dbReference type="NCBI Taxonomy" id="334542"/>
    <lineage>
        <taxon>Bacteria</taxon>
        <taxon>Bacillati</taxon>
        <taxon>Actinomycetota</taxon>
        <taxon>Actinomycetes</taxon>
        <taxon>Mycobacteriales</taxon>
        <taxon>Nocardiaceae</taxon>
        <taxon>Rhodococcus</taxon>
        <taxon>Rhodococcus erythropolis group</taxon>
    </lineage>
</organism>
<dbReference type="SUPFAM" id="SSF46689">
    <property type="entry name" value="Homeodomain-like"/>
    <property type="match status" value="1"/>
</dbReference>
<name>A0AAW6LTS3_RHOSG</name>
<accession>A0AAW6LTS3</accession>
<dbReference type="RefSeq" id="WP_275232466.1">
    <property type="nucleotide sequence ID" value="NZ_JARDXE010000018.1"/>
</dbReference>
<dbReference type="PANTHER" id="PTHR46796">
    <property type="entry name" value="HTH-TYPE TRANSCRIPTIONAL ACTIVATOR RHAS-RELATED"/>
    <property type="match status" value="1"/>
</dbReference>
<dbReference type="Pfam" id="PF12833">
    <property type="entry name" value="HTH_18"/>
    <property type="match status" value="1"/>
</dbReference>
<evidence type="ECO:0000313" key="6">
    <source>
        <dbReference type="Proteomes" id="UP001217325"/>
    </source>
</evidence>
<evidence type="ECO:0000256" key="1">
    <source>
        <dbReference type="ARBA" id="ARBA00023015"/>
    </source>
</evidence>
<dbReference type="PANTHER" id="PTHR46796:SF6">
    <property type="entry name" value="ARAC SUBFAMILY"/>
    <property type="match status" value="1"/>
</dbReference>
<evidence type="ECO:0000313" key="5">
    <source>
        <dbReference type="EMBL" id="MDE8648375.1"/>
    </source>
</evidence>
<dbReference type="InterPro" id="IPR009057">
    <property type="entry name" value="Homeodomain-like_sf"/>
</dbReference>
<comment type="caution">
    <text evidence="5">The sequence shown here is derived from an EMBL/GenBank/DDBJ whole genome shotgun (WGS) entry which is preliminary data.</text>
</comment>
<dbReference type="EMBL" id="JARDXE010000018">
    <property type="protein sequence ID" value="MDE8648375.1"/>
    <property type="molecule type" value="Genomic_DNA"/>
</dbReference>
<dbReference type="Proteomes" id="UP001217325">
    <property type="component" value="Unassembled WGS sequence"/>
</dbReference>
<dbReference type="InterPro" id="IPR018060">
    <property type="entry name" value="HTH_AraC"/>
</dbReference>
<reference evidence="5" key="1">
    <citation type="submission" date="2023-02" db="EMBL/GenBank/DDBJ databases">
        <title>A novel hydrolase synthesized by Rhodococcus erythropolis HQ is responsible for the detoxification of Zearalenone.</title>
        <authorList>
            <person name="Hu J."/>
            <person name="Xu J."/>
        </authorList>
    </citation>
    <scope>NUCLEOTIDE SEQUENCE</scope>
    <source>
        <strain evidence="5">HQ</strain>
    </source>
</reference>
<sequence length="315" mass="33632">MSAVSATPASLPESVQQWHCEMSETFGGLCPESSVDAAPVGTVSGVSLGDVGAFDISGSPQILRRSARAAKRHGSDLLKICTVRTGSAILRQSDRELTAPPGAMILYDVEHSYALRFDGHWSCTVMTLPRNAVSLTERELNCALERTHDGRRGSGALLENFISGAVASQVDGSAAGLLGDAGVNLASAVLMQGSAPATPGRSTREEILRYALRNLDSPDLSVASIAGALHLSPRTVQRHFGDGDLTLSALIRRERLIRVRRDLTDVSLRGHSISILAARWCFHDAPAFSRAFKAEFGAAPSEVRNSPDPNARERH</sequence>
<feature type="domain" description="HTH araC/xylS-type" evidence="4">
    <location>
        <begin position="205"/>
        <end position="306"/>
    </location>
</feature>
<gene>
    <name evidence="5" type="ORF">PXH69_25740</name>
</gene>
<keyword evidence="2" id="KW-0238">DNA-binding</keyword>
<dbReference type="InterPro" id="IPR035418">
    <property type="entry name" value="AraC-bd_2"/>
</dbReference>
<dbReference type="GO" id="GO:0043565">
    <property type="term" value="F:sequence-specific DNA binding"/>
    <property type="evidence" value="ECO:0007669"/>
    <property type="project" value="InterPro"/>
</dbReference>
<protein>
    <submittedName>
        <fullName evidence="5">Helix-turn-helix domain-containing protein</fullName>
    </submittedName>
</protein>
<dbReference type="Gene3D" id="1.10.10.60">
    <property type="entry name" value="Homeodomain-like"/>
    <property type="match status" value="1"/>
</dbReference>
<evidence type="ECO:0000256" key="2">
    <source>
        <dbReference type="ARBA" id="ARBA00023125"/>
    </source>
</evidence>